<protein>
    <submittedName>
        <fullName evidence="2">Uncharacterized protein</fullName>
    </submittedName>
</protein>
<evidence type="ECO:0000313" key="3">
    <source>
        <dbReference type="Proteomes" id="UP001159364"/>
    </source>
</evidence>
<name>A0AAV8SCL6_9ROSI</name>
<reference evidence="2 3" key="1">
    <citation type="submission" date="2021-09" db="EMBL/GenBank/DDBJ databases">
        <title>Genomic insights and catalytic innovation underlie evolution of tropane alkaloids biosynthesis.</title>
        <authorList>
            <person name="Wang Y.-J."/>
            <person name="Tian T."/>
            <person name="Huang J.-P."/>
            <person name="Huang S.-X."/>
        </authorList>
    </citation>
    <scope>NUCLEOTIDE SEQUENCE [LARGE SCALE GENOMIC DNA]</scope>
    <source>
        <strain evidence="2">KIB-2018</strain>
        <tissue evidence="2">Leaf</tissue>
    </source>
</reference>
<dbReference type="EMBL" id="JAIWQS010000011">
    <property type="protein sequence ID" value="KAJ8749778.1"/>
    <property type="molecule type" value="Genomic_DNA"/>
</dbReference>
<accession>A0AAV8SCL6</accession>
<gene>
    <name evidence="2" type="ORF">K2173_012329</name>
</gene>
<organism evidence="2 3">
    <name type="scientific">Erythroxylum novogranatense</name>
    <dbReference type="NCBI Taxonomy" id="1862640"/>
    <lineage>
        <taxon>Eukaryota</taxon>
        <taxon>Viridiplantae</taxon>
        <taxon>Streptophyta</taxon>
        <taxon>Embryophyta</taxon>
        <taxon>Tracheophyta</taxon>
        <taxon>Spermatophyta</taxon>
        <taxon>Magnoliopsida</taxon>
        <taxon>eudicotyledons</taxon>
        <taxon>Gunneridae</taxon>
        <taxon>Pentapetalae</taxon>
        <taxon>rosids</taxon>
        <taxon>fabids</taxon>
        <taxon>Malpighiales</taxon>
        <taxon>Erythroxylaceae</taxon>
        <taxon>Erythroxylum</taxon>
    </lineage>
</organism>
<proteinExistence type="predicted"/>
<dbReference type="AlphaFoldDB" id="A0AAV8SCL6"/>
<evidence type="ECO:0000256" key="1">
    <source>
        <dbReference type="SAM" id="MobiDB-lite"/>
    </source>
</evidence>
<evidence type="ECO:0000313" key="2">
    <source>
        <dbReference type="EMBL" id="KAJ8749778.1"/>
    </source>
</evidence>
<sequence length="190" mass="21124">MAAHGRNKCPRPQHGLPKEPVMGDNAIIGEFSMTDRLVLVYVDFPTTEYSHKMVVSLLTTPTHGLDKCPQPRFGLSTLAIKGQDYNRQVFDEKLTIFFPSGPISTDFPPTEYARTWPLQEPMALTWSPNGGNHKGKATIDEFSMRNRQSVTSWGLFFPNFPLPSMPAHGHGKCQQPRPSLLTASVIGAML</sequence>
<keyword evidence="3" id="KW-1185">Reference proteome</keyword>
<feature type="compositionally biased region" description="Basic residues" evidence="1">
    <location>
        <begin position="1"/>
        <end position="11"/>
    </location>
</feature>
<feature type="region of interest" description="Disordered" evidence="1">
    <location>
        <begin position="1"/>
        <end position="21"/>
    </location>
</feature>
<dbReference type="Proteomes" id="UP001159364">
    <property type="component" value="Linkage Group LG11"/>
</dbReference>
<comment type="caution">
    <text evidence="2">The sequence shown here is derived from an EMBL/GenBank/DDBJ whole genome shotgun (WGS) entry which is preliminary data.</text>
</comment>